<dbReference type="Pfam" id="PF00441">
    <property type="entry name" value="Acyl-CoA_dh_1"/>
    <property type="match status" value="1"/>
</dbReference>
<dbReference type="AlphaFoldDB" id="A0A3P5X0Q6"/>
<evidence type="ECO:0000256" key="1">
    <source>
        <dbReference type="ARBA" id="ARBA00001974"/>
    </source>
</evidence>
<dbReference type="InterPro" id="IPR009075">
    <property type="entry name" value="AcylCo_DH/oxidase_C"/>
</dbReference>
<evidence type="ECO:0000313" key="12">
    <source>
        <dbReference type="Proteomes" id="UP000277498"/>
    </source>
</evidence>
<dbReference type="PROSITE" id="PS00072">
    <property type="entry name" value="ACYL_COA_DH_1"/>
    <property type="match status" value="1"/>
</dbReference>
<dbReference type="InterPro" id="IPR050741">
    <property type="entry name" value="Acyl-CoA_dehydrogenase"/>
</dbReference>
<keyword evidence="5 7" id="KW-0274">FAD</keyword>
<evidence type="ECO:0000259" key="8">
    <source>
        <dbReference type="Pfam" id="PF00441"/>
    </source>
</evidence>
<dbReference type="PIRSF" id="PIRSF016578">
    <property type="entry name" value="HsaA"/>
    <property type="match status" value="1"/>
</dbReference>
<evidence type="ECO:0000256" key="3">
    <source>
        <dbReference type="ARBA" id="ARBA00019125"/>
    </source>
</evidence>
<feature type="domain" description="Acyl-CoA oxidase/dehydrogenase middle" evidence="9">
    <location>
        <begin position="124"/>
        <end position="222"/>
    </location>
</feature>
<comment type="similarity">
    <text evidence="2 7">Belongs to the acyl-CoA dehydrogenase family.</text>
</comment>
<dbReference type="InterPro" id="IPR046373">
    <property type="entry name" value="Acyl-CoA_Oxase/DH_mid-dom_sf"/>
</dbReference>
<dbReference type="EMBL" id="UXAW01000051">
    <property type="protein sequence ID" value="VDC24890.1"/>
    <property type="molecule type" value="Genomic_DNA"/>
</dbReference>
<dbReference type="GO" id="GO:0050660">
    <property type="term" value="F:flavin adenine dinucleotide binding"/>
    <property type="evidence" value="ECO:0007669"/>
    <property type="project" value="InterPro"/>
</dbReference>
<dbReference type="SUPFAM" id="SSF56645">
    <property type="entry name" value="Acyl-CoA dehydrogenase NM domain-like"/>
    <property type="match status" value="1"/>
</dbReference>
<dbReference type="InterPro" id="IPR006089">
    <property type="entry name" value="Acyl-CoA_DH_CS"/>
</dbReference>
<dbReference type="InterPro" id="IPR009100">
    <property type="entry name" value="AcylCoA_DH/oxidase_NM_dom_sf"/>
</dbReference>
<protein>
    <recommendedName>
        <fullName evidence="3">Medium-chain specific acyl-CoA dehydrogenase, mitochondrial</fullName>
    </recommendedName>
</protein>
<dbReference type="PROSITE" id="PS00073">
    <property type="entry name" value="ACYL_COA_DH_2"/>
    <property type="match status" value="1"/>
</dbReference>
<dbReference type="InterPro" id="IPR006091">
    <property type="entry name" value="Acyl-CoA_Oxase/DH_mid-dom"/>
</dbReference>
<dbReference type="Gene3D" id="1.20.140.10">
    <property type="entry name" value="Butyryl-CoA Dehydrogenase, subunit A, domain 3"/>
    <property type="match status" value="1"/>
</dbReference>
<sequence length="388" mass="42782">MTAHFDPDDETGLLLQTVRSFLNEEVYPHEDLVDRQGFVPEETGRRIEARAKEIGLYAANLPERVGGGGLSMKAMSLIEREYGKTSHALHSWIARPTELLLACEGDQIERYLLPCVRGDKRELFALTEPEAGSDAMGMKSNARRDGADWILNGSKHFISGPCMADFAIVFAVTGVDETRRGPRKRVTAFLVDAGTPGFELREGNRSVSYRGYKTFQLHFSDVRLGPGQILGEEGRGFELAGQWLTMGRVWVAASCCGKAERLLGLATDWAASRKQFGQPVGQFQATGFKLADMAVGLRAGDLLVADAVARAEAGVLTDADVSMVKLYCSEMVNRVADDCVQIYGGMGLMEELPVQRLWRDARLERIWDGTSEIQRHIITRAILRPLGA</sequence>
<dbReference type="Pfam" id="PF02771">
    <property type="entry name" value="Acyl-CoA_dh_N"/>
    <property type="match status" value="1"/>
</dbReference>
<dbReference type="OrthoDB" id="9775090at2"/>
<comment type="cofactor">
    <cofactor evidence="1 7">
        <name>FAD</name>
        <dbReference type="ChEBI" id="CHEBI:57692"/>
    </cofactor>
</comment>
<reference evidence="11 12" key="1">
    <citation type="submission" date="2018-11" db="EMBL/GenBank/DDBJ databases">
        <authorList>
            <person name="Criscuolo A."/>
        </authorList>
    </citation>
    <scope>NUCLEOTIDE SEQUENCE [LARGE SCALE GENOMIC DNA]</scope>
    <source>
        <strain evidence="11">ACIP111625</strain>
    </source>
</reference>
<dbReference type="GO" id="GO:0033539">
    <property type="term" value="P:fatty acid beta-oxidation using acyl-CoA dehydrogenase"/>
    <property type="evidence" value="ECO:0007669"/>
    <property type="project" value="TreeGrafter"/>
</dbReference>
<organism evidence="11 12">
    <name type="scientific">Pseudogemmobacter humi</name>
    <dbReference type="NCBI Taxonomy" id="2483812"/>
    <lineage>
        <taxon>Bacteria</taxon>
        <taxon>Pseudomonadati</taxon>
        <taxon>Pseudomonadota</taxon>
        <taxon>Alphaproteobacteria</taxon>
        <taxon>Rhodobacterales</taxon>
        <taxon>Paracoccaceae</taxon>
        <taxon>Pseudogemmobacter</taxon>
    </lineage>
</organism>
<evidence type="ECO:0000259" key="9">
    <source>
        <dbReference type="Pfam" id="PF02770"/>
    </source>
</evidence>
<accession>A0A3P5X0Q6</accession>
<evidence type="ECO:0000256" key="2">
    <source>
        <dbReference type="ARBA" id="ARBA00009347"/>
    </source>
</evidence>
<dbReference type="FunFam" id="2.40.110.10:FF:000002">
    <property type="entry name" value="Acyl-CoA dehydrogenase fadE12"/>
    <property type="match status" value="1"/>
</dbReference>
<dbReference type="PANTHER" id="PTHR48083">
    <property type="entry name" value="MEDIUM-CHAIN SPECIFIC ACYL-COA DEHYDROGENASE, MITOCHONDRIAL-RELATED"/>
    <property type="match status" value="1"/>
</dbReference>
<dbReference type="FunFam" id="1.20.140.10:FF:000001">
    <property type="entry name" value="Acyl-CoA dehydrogenase"/>
    <property type="match status" value="1"/>
</dbReference>
<dbReference type="SUPFAM" id="SSF47203">
    <property type="entry name" value="Acyl-CoA dehydrogenase C-terminal domain-like"/>
    <property type="match status" value="1"/>
</dbReference>
<dbReference type="GO" id="GO:0003995">
    <property type="term" value="F:acyl-CoA dehydrogenase activity"/>
    <property type="evidence" value="ECO:0007669"/>
    <property type="project" value="InterPro"/>
</dbReference>
<dbReference type="Pfam" id="PF02770">
    <property type="entry name" value="Acyl-CoA_dh_M"/>
    <property type="match status" value="1"/>
</dbReference>
<keyword evidence="6 7" id="KW-0560">Oxidoreductase</keyword>
<dbReference type="Gene3D" id="2.40.110.10">
    <property type="entry name" value="Butyryl-CoA Dehydrogenase, subunit A, domain 2"/>
    <property type="match status" value="1"/>
</dbReference>
<dbReference type="InterPro" id="IPR013786">
    <property type="entry name" value="AcylCoA_DH/ox_N"/>
</dbReference>
<keyword evidence="4 7" id="KW-0285">Flavoprotein</keyword>
<dbReference type="PANTHER" id="PTHR48083:SF2">
    <property type="entry name" value="MEDIUM-CHAIN SPECIFIC ACYL-COA DEHYDROGENASE, MITOCHONDRIAL"/>
    <property type="match status" value="1"/>
</dbReference>
<evidence type="ECO:0000256" key="4">
    <source>
        <dbReference type="ARBA" id="ARBA00022630"/>
    </source>
</evidence>
<dbReference type="InterPro" id="IPR037069">
    <property type="entry name" value="AcylCoA_DH/ox_N_sf"/>
</dbReference>
<dbReference type="InterPro" id="IPR036250">
    <property type="entry name" value="AcylCo_DH-like_C"/>
</dbReference>
<dbReference type="Proteomes" id="UP000277498">
    <property type="component" value="Unassembled WGS sequence"/>
</dbReference>
<dbReference type="GO" id="GO:0005737">
    <property type="term" value="C:cytoplasm"/>
    <property type="evidence" value="ECO:0007669"/>
    <property type="project" value="TreeGrafter"/>
</dbReference>
<dbReference type="RefSeq" id="WP_124085741.1">
    <property type="nucleotide sequence ID" value="NZ_UXAW01000051.1"/>
</dbReference>
<feature type="domain" description="Acyl-CoA dehydrogenase/oxidase C-terminal" evidence="8">
    <location>
        <begin position="234"/>
        <end position="383"/>
    </location>
</feature>
<dbReference type="Gene3D" id="1.10.540.10">
    <property type="entry name" value="Acyl-CoA dehydrogenase/oxidase, N-terminal domain"/>
    <property type="match status" value="1"/>
</dbReference>
<proteinExistence type="inferred from homology"/>
<keyword evidence="12" id="KW-1185">Reference proteome</keyword>
<evidence type="ECO:0000259" key="10">
    <source>
        <dbReference type="Pfam" id="PF02771"/>
    </source>
</evidence>
<evidence type="ECO:0000256" key="6">
    <source>
        <dbReference type="ARBA" id="ARBA00023002"/>
    </source>
</evidence>
<gene>
    <name evidence="11" type="primary">mmgC_2</name>
    <name evidence="11" type="ORF">XINFAN_01324</name>
</gene>
<feature type="domain" description="Acyl-CoA dehydrogenase/oxidase N-terminal" evidence="10">
    <location>
        <begin position="9"/>
        <end position="118"/>
    </location>
</feature>
<evidence type="ECO:0000256" key="7">
    <source>
        <dbReference type="RuleBase" id="RU362125"/>
    </source>
</evidence>
<evidence type="ECO:0000256" key="5">
    <source>
        <dbReference type="ARBA" id="ARBA00022827"/>
    </source>
</evidence>
<name>A0A3P5X0Q6_9RHOB</name>
<evidence type="ECO:0000313" key="11">
    <source>
        <dbReference type="EMBL" id="VDC24890.1"/>
    </source>
</evidence>